<comment type="caution">
    <text evidence="2">The sequence shown here is derived from an EMBL/GenBank/DDBJ whole genome shotgun (WGS) entry which is preliminary data.</text>
</comment>
<reference evidence="2 3" key="1">
    <citation type="journal article" date="2017" name="Int. J. Syst. Evol. Microbiol.">
        <title>Marinicauda algicola sp. nov., isolated from a marine red alga Rhodosorus marinus.</title>
        <authorList>
            <person name="Jeong S.E."/>
            <person name="Jeon S.H."/>
            <person name="Chun B.H."/>
            <person name="Kim D.W."/>
            <person name="Jeon C.O."/>
        </authorList>
    </citation>
    <scope>NUCLEOTIDE SEQUENCE [LARGE SCALE GENOMIC DNA]</scope>
    <source>
        <strain evidence="2 3">JCM 31718</strain>
    </source>
</reference>
<feature type="chain" id="PRO_5020472004" description="Lipoprotein" evidence="1">
    <location>
        <begin position="23"/>
        <end position="144"/>
    </location>
</feature>
<evidence type="ECO:0000313" key="2">
    <source>
        <dbReference type="EMBL" id="TGY87332.1"/>
    </source>
</evidence>
<protein>
    <recommendedName>
        <fullName evidence="4">Lipoprotein</fullName>
    </recommendedName>
</protein>
<name>A0A4S2GX39_9PROT</name>
<organism evidence="2 3">
    <name type="scientific">Marinicauda algicola</name>
    <dbReference type="NCBI Taxonomy" id="2029849"/>
    <lineage>
        <taxon>Bacteria</taxon>
        <taxon>Pseudomonadati</taxon>
        <taxon>Pseudomonadota</taxon>
        <taxon>Alphaproteobacteria</taxon>
        <taxon>Maricaulales</taxon>
        <taxon>Maricaulaceae</taxon>
        <taxon>Marinicauda</taxon>
    </lineage>
</organism>
<dbReference type="RefSeq" id="WP_135997306.1">
    <property type="nucleotide sequence ID" value="NZ_CP071057.1"/>
</dbReference>
<gene>
    <name evidence="2" type="ORF">E5163_14790</name>
</gene>
<dbReference type="EMBL" id="SRXW01000006">
    <property type="protein sequence ID" value="TGY87332.1"/>
    <property type="molecule type" value="Genomic_DNA"/>
</dbReference>
<keyword evidence="3" id="KW-1185">Reference proteome</keyword>
<evidence type="ECO:0000313" key="3">
    <source>
        <dbReference type="Proteomes" id="UP000308054"/>
    </source>
</evidence>
<dbReference type="OrthoDB" id="21184at69657"/>
<accession>A0A4S2GX39</accession>
<proteinExistence type="predicted"/>
<sequence>MSKVRFVAACAAAVAVAGCAQNAHQIAPSYVSANEYRGWTCEEYEVESARIRAAVLDVARRQDSAASTDTIAMSVGLFLFWPALFALAGTGDHANELGELRGRENAVFMAAAEAGCDFAAKPAVAKPTDASEASEAPAAEDETP</sequence>
<keyword evidence="1" id="KW-0732">Signal</keyword>
<evidence type="ECO:0008006" key="4">
    <source>
        <dbReference type="Google" id="ProtNLM"/>
    </source>
</evidence>
<dbReference type="AlphaFoldDB" id="A0A4S2GX39"/>
<dbReference type="Proteomes" id="UP000308054">
    <property type="component" value="Unassembled WGS sequence"/>
</dbReference>
<feature type="signal peptide" evidence="1">
    <location>
        <begin position="1"/>
        <end position="22"/>
    </location>
</feature>
<dbReference type="PROSITE" id="PS51257">
    <property type="entry name" value="PROKAR_LIPOPROTEIN"/>
    <property type="match status" value="1"/>
</dbReference>
<evidence type="ECO:0000256" key="1">
    <source>
        <dbReference type="SAM" id="SignalP"/>
    </source>
</evidence>